<dbReference type="InterPro" id="IPR009506">
    <property type="entry name" value="YjiS-like"/>
</dbReference>
<dbReference type="AlphaFoldDB" id="A0A4S3M7S4"/>
<protein>
    <submittedName>
        <fullName evidence="2">DUF1127 domain-containing protein</fullName>
    </submittedName>
</protein>
<feature type="domain" description="YjiS-like" evidence="1">
    <location>
        <begin position="29"/>
        <end position="63"/>
    </location>
</feature>
<dbReference type="OrthoDB" id="8116725at2"/>
<evidence type="ECO:0000313" key="3">
    <source>
        <dbReference type="Proteomes" id="UP000306113"/>
    </source>
</evidence>
<dbReference type="EMBL" id="SSMD01000006">
    <property type="protein sequence ID" value="THD72902.1"/>
    <property type="molecule type" value="Genomic_DNA"/>
</dbReference>
<reference evidence="2 3" key="1">
    <citation type="submission" date="2019-04" db="EMBL/GenBank/DDBJ databases">
        <title>Draft genome sequence of Youngimonas vesicularis.</title>
        <authorList>
            <person name="Hameed A."/>
        </authorList>
    </citation>
    <scope>NUCLEOTIDE SEQUENCE [LARGE SCALE GENOMIC DNA]</scope>
    <source>
        <strain evidence="2 3">CC-AMW-E</strain>
    </source>
</reference>
<dbReference type="Proteomes" id="UP000306113">
    <property type="component" value="Unassembled WGS sequence"/>
</dbReference>
<comment type="caution">
    <text evidence="2">The sequence shown here is derived from an EMBL/GenBank/DDBJ whole genome shotgun (WGS) entry which is preliminary data.</text>
</comment>
<organism evidence="2 3">
    <name type="scientific">Thalassobius vesicularis</name>
    <dbReference type="NCBI Taxonomy" id="1294297"/>
    <lineage>
        <taxon>Bacteria</taxon>
        <taxon>Pseudomonadati</taxon>
        <taxon>Pseudomonadota</taxon>
        <taxon>Alphaproteobacteria</taxon>
        <taxon>Rhodobacterales</taxon>
        <taxon>Roseobacteraceae</taxon>
        <taxon>Thalassovita</taxon>
    </lineage>
</organism>
<gene>
    <name evidence="2" type="ORF">E7681_13330</name>
</gene>
<proteinExistence type="predicted"/>
<sequence>MAVYDNTHAPYQAGGVAGRVVTAFTVAINSLMRWQDARATRMALSRLTDRELDDIGLSRGDIEWVVRR</sequence>
<name>A0A4S3M7S4_9RHOB</name>
<evidence type="ECO:0000313" key="2">
    <source>
        <dbReference type="EMBL" id="THD72902.1"/>
    </source>
</evidence>
<dbReference type="RefSeq" id="WP_136339799.1">
    <property type="nucleotide sequence ID" value="NZ_SSMD01000006.1"/>
</dbReference>
<dbReference type="Pfam" id="PF06568">
    <property type="entry name" value="YjiS-like"/>
    <property type="match status" value="1"/>
</dbReference>
<evidence type="ECO:0000259" key="1">
    <source>
        <dbReference type="Pfam" id="PF06568"/>
    </source>
</evidence>
<keyword evidence="3" id="KW-1185">Reference proteome</keyword>
<accession>A0A4S3M7S4</accession>